<evidence type="ECO:0000313" key="7">
    <source>
        <dbReference type="EMBL" id="KAJ5472379.1"/>
    </source>
</evidence>
<dbReference type="GO" id="GO:0016020">
    <property type="term" value="C:membrane"/>
    <property type="evidence" value="ECO:0007669"/>
    <property type="project" value="UniProtKB-SubCell"/>
</dbReference>
<evidence type="ECO:0000256" key="3">
    <source>
        <dbReference type="ARBA" id="ARBA00022692"/>
    </source>
</evidence>
<evidence type="ECO:0000256" key="1">
    <source>
        <dbReference type="ARBA" id="ARBA00004141"/>
    </source>
</evidence>
<proteinExistence type="predicted"/>
<dbReference type="EMBL" id="JAPWDO010000004">
    <property type="protein sequence ID" value="KAJ5472379.1"/>
    <property type="molecule type" value="Genomic_DNA"/>
</dbReference>
<dbReference type="PANTHER" id="PTHR45649:SF4">
    <property type="entry name" value="TRANSPORTER, PUTATIVE (EUROFUNG)-RELATED"/>
    <property type="match status" value="1"/>
</dbReference>
<keyword evidence="5 6" id="KW-0472">Membrane</keyword>
<organism evidence="7 8">
    <name type="scientific">Penicillium desertorum</name>
    <dbReference type="NCBI Taxonomy" id="1303715"/>
    <lineage>
        <taxon>Eukaryota</taxon>
        <taxon>Fungi</taxon>
        <taxon>Dikarya</taxon>
        <taxon>Ascomycota</taxon>
        <taxon>Pezizomycotina</taxon>
        <taxon>Eurotiomycetes</taxon>
        <taxon>Eurotiomycetidae</taxon>
        <taxon>Eurotiales</taxon>
        <taxon>Aspergillaceae</taxon>
        <taxon>Penicillium</taxon>
    </lineage>
</organism>
<keyword evidence="2" id="KW-0813">Transport</keyword>
<dbReference type="AlphaFoldDB" id="A0A9W9WRP9"/>
<evidence type="ECO:0000256" key="6">
    <source>
        <dbReference type="SAM" id="Phobius"/>
    </source>
</evidence>
<dbReference type="Gene3D" id="1.20.1740.10">
    <property type="entry name" value="Amino acid/polyamine transporter I"/>
    <property type="match status" value="1"/>
</dbReference>
<protein>
    <submittedName>
        <fullName evidence="7">Uncharacterized protein</fullName>
    </submittedName>
</protein>
<evidence type="ECO:0000256" key="2">
    <source>
        <dbReference type="ARBA" id="ARBA00022448"/>
    </source>
</evidence>
<name>A0A9W9WRP9_9EURO</name>
<dbReference type="PANTHER" id="PTHR45649">
    <property type="entry name" value="AMINO-ACID PERMEASE BAT1"/>
    <property type="match status" value="1"/>
</dbReference>
<reference evidence="7" key="2">
    <citation type="journal article" date="2023" name="IMA Fungus">
        <title>Comparative genomic study of the Penicillium genus elucidates a diverse pangenome and 15 lateral gene transfer events.</title>
        <authorList>
            <person name="Petersen C."/>
            <person name="Sorensen T."/>
            <person name="Nielsen M.R."/>
            <person name="Sondergaard T.E."/>
            <person name="Sorensen J.L."/>
            <person name="Fitzpatrick D.A."/>
            <person name="Frisvad J.C."/>
            <person name="Nielsen K.L."/>
        </authorList>
    </citation>
    <scope>NUCLEOTIDE SEQUENCE</scope>
    <source>
        <strain evidence="7">IBT 17660</strain>
    </source>
</reference>
<dbReference type="Pfam" id="PF13520">
    <property type="entry name" value="AA_permease_2"/>
    <property type="match status" value="1"/>
</dbReference>
<dbReference type="GO" id="GO:0022857">
    <property type="term" value="F:transmembrane transporter activity"/>
    <property type="evidence" value="ECO:0007669"/>
    <property type="project" value="InterPro"/>
</dbReference>
<dbReference type="OrthoDB" id="4351681at2759"/>
<dbReference type="Proteomes" id="UP001147760">
    <property type="component" value="Unassembled WGS sequence"/>
</dbReference>
<evidence type="ECO:0000256" key="4">
    <source>
        <dbReference type="ARBA" id="ARBA00022989"/>
    </source>
</evidence>
<reference evidence="7" key="1">
    <citation type="submission" date="2022-12" db="EMBL/GenBank/DDBJ databases">
        <authorList>
            <person name="Petersen C."/>
        </authorList>
    </citation>
    <scope>NUCLEOTIDE SEQUENCE</scope>
    <source>
        <strain evidence="7">IBT 17660</strain>
    </source>
</reference>
<evidence type="ECO:0000256" key="5">
    <source>
        <dbReference type="ARBA" id="ARBA00023136"/>
    </source>
</evidence>
<keyword evidence="8" id="KW-1185">Reference proteome</keyword>
<feature type="transmembrane region" description="Helical" evidence="6">
    <location>
        <begin position="61"/>
        <end position="79"/>
    </location>
</feature>
<sequence length="158" mass="17285">METSIKATALETLDMGIDYRISAASQQGGTALDDHEMHRMGKSKNSSSNYQGLENGGLADMFWSCIWTFIGFGYIIASLSEMASIAPTDGGQYHWVSEFSSPRYQKFLSYITGWMSVLAWQSGTASGSFLTGTIIQGLISVRNPDYDVKGCKALYLCS</sequence>
<dbReference type="InterPro" id="IPR002293">
    <property type="entry name" value="AA/rel_permease1"/>
</dbReference>
<evidence type="ECO:0000313" key="8">
    <source>
        <dbReference type="Proteomes" id="UP001147760"/>
    </source>
</evidence>
<gene>
    <name evidence="7" type="ORF">N7530_006380</name>
</gene>
<keyword evidence="3 6" id="KW-0812">Transmembrane</keyword>
<accession>A0A9W9WRP9</accession>
<keyword evidence="4 6" id="KW-1133">Transmembrane helix</keyword>
<comment type="caution">
    <text evidence="7">The sequence shown here is derived from an EMBL/GenBank/DDBJ whole genome shotgun (WGS) entry which is preliminary data.</text>
</comment>
<comment type="subcellular location">
    <subcellularLocation>
        <location evidence="1">Membrane</location>
        <topology evidence="1">Multi-pass membrane protein</topology>
    </subcellularLocation>
</comment>